<evidence type="ECO:0000313" key="2">
    <source>
        <dbReference type="EMBL" id="APJ02993.1"/>
    </source>
</evidence>
<proteinExistence type="predicted"/>
<dbReference type="KEGG" id="saqi:AXG55_03310"/>
<reference evidence="2 3" key="1">
    <citation type="submission" date="2016-10" db="EMBL/GenBank/DDBJ databases">
        <title>Silvanigrella aquatica sp. nov., isolated from a freshwater lake located in the Black Forest, Germany, description of Silvanigrellaceae fam. nov., Silvanigrellales ord. nov., reclassification of the order Bdellovibrionales in the class Oligoflexia, reclassification of the families Bacteriovoracaceae and Halobacteriovoraceae in the new order Bacteriovoracales ord. nov., and reclassification of the family Pseudobacteriovoracaceae in the order Oligoflexiales.</title>
        <authorList>
            <person name="Hahn M.W."/>
            <person name="Schmidt J."/>
            <person name="Koll U."/>
            <person name="Rohde M."/>
            <person name="Verbag S."/>
            <person name="Pitt A."/>
            <person name="Nakai R."/>
            <person name="Naganuma T."/>
            <person name="Lang E."/>
        </authorList>
    </citation>
    <scope>NUCLEOTIDE SEQUENCE [LARGE SCALE GENOMIC DNA]</scope>
    <source>
        <strain evidence="2 3">MWH-Nonnen-W8red</strain>
    </source>
</reference>
<name>A0A1L4CYF5_9BACT</name>
<accession>A0A1L4CYF5</accession>
<feature type="region of interest" description="Disordered" evidence="1">
    <location>
        <begin position="24"/>
        <end position="72"/>
    </location>
</feature>
<evidence type="ECO:0008006" key="4">
    <source>
        <dbReference type="Google" id="ProtNLM"/>
    </source>
</evidence>
<keyword evidence="3" id="KW-1185">Reference proteome</keyword>
<dbReference type="RefSeq" id="WP_148696706.1">
    <property type="nucleotide sequence ID" value="NZ_CP017834.1"/>
</dbReference>
<gene>
    <name evidence="2" type="ORF">AXG55_03310</name>
</gene>
<dbReference type="STRING" id="1915309.AXG55_03310"/>
<protein>
    <recommendedName>
        <fullName evidence="4">Lipoprotein</fullName>
    </recommendedName>
</protein>
<feature type="compositionally biased region" description="Low complexity" evidence="1">
    <location>
        <begin position="43"/>
        <end position="53"/>
    </location>
</feature>
<dbReference type="PROSITE" id="PS51257">
    <property type="entry name" value="PROKAR_LIPOPROTEIN"/>
    <property type="match status" value="1"/>
</dbReference>
<sequence>MIKIFNVSLIAFLIVSCGEKKQSQISANDNQTPEPKQKPEPAKTPTRPNKTPKPAQPTSSPAENEPLNHNTNNNASEALQFQILKPEFTVYMSMKQGFYIGFDKYNTTLEEPYEYYPDSHEGKYYSHYKSINIKNTNNNSINIKEIGYDLNYENARDIRGMPTILNNNCDNKTLKHNESCNFKMQQFSLNYQHIQNSNDQNTLYLKVKTDRGNVDIPVKYYR</sequence>
<organism evidence="2 3">
    <name type="scientific">Silvanigrella aquatica</name>
    <dbReference type="NCBI Taxonomy" id="1915309"/>
    <lineage>
        <taxon>Bacteria</taxon>
        <taxon>Pseudomonadati</taxon>
        <taxon>Bdellovibrionota</taxon>
        <taxon>Oligoflexia</taxon>
        <taxon>Silvanigrellales</taxon>
        <taxon>Silvanigrellaceae</taxon>
        <taxon>Silvanigrella</taxon>
    </lineage>
</organism>
<dbReference type="AlphaFoldDB" id="A0A1L4CYF5"/>
<evidence type="ECO:0000313" key="3">
    <source>
        <dbReference type="Proteomes" id="UP000184731"/>
    </source>
</evidence>
<feature type="compositionally biased region" description="Polar residues" evidence="1">
    <location>
        <begin position="24"/>
        <end position="34"/>
    </location>
</feature>
<dbReference type="Proteomes" id="UP000184731">
    <property type="component" value="Chromosome"/>
</dbReference>
<dbReference type="EMBL" id="CP017834">
    <property type="protein sequence ID" value="APJ02993.1"/>
    <property type="molecule type" value="Genomic_DNA"/>
</dbReference>
<evidence type="ECO:0000256" key="1">
    <source>
        <dbReference type="SAM" id="MobiDB-lite"/>
    </source>
</evidence>